<comment type="caution">
    <text evidence="4">The sequence shown here is derived from an EMBL/GenBank/DDBJ whole genome shotgun (WGS) entry which is preliminary data.</text>
</comment>
<dbReference type="Pfam" id="PF01535">
    <property type="entry name" value="PPR"/>
    <property type="match status" value="4"/>
</dbReference>
<name>A0A2U1LKN7_ARTAN</name>
<feature type="repeat" description="PPR" evidence="3">
    <location>
        <begin position="286"/>
        <end position="320"/>
    </location>
</feature>
<dbReference type="InterPro" id="IPR011990">
    <property type="entry name" value="TPR-like_helical_dom_sf"/>
</dbReference>
<gene>
    <name evidence="4" type="ORF">CTI12_AA478160</name>
</gene>
<feature type="repeat" description="PPR" evidence="3">
    <location>
        <begin position="251"/>
        <end position="285"/>
    </location>
</feature>
<dbReference type="SUPFAM" id="SSF48452">
    <property type="entry name" value="TPR-like"/>
    <property type="match status" value="1"/>
</dbReference>
<protein>
    <submittedName>
        <fullName evidence="4">Tetratricopeptide-like helical domain-containing protein</fullName>
    </submittedName>
</protein>
<evidence type="ECO:0000313" key="4">
    <source>
        <dbReference type="EMBL" id="PWA49564.1"/>
    </source>
</evidence>
<dbReference type="Proteomes" id="UP000245207">
    <property type="component" value="Unassembled WGS sequence"/>
</dbReference>
<dbReference type="PROSITE" id="PS51375">
    <property type="entry name" value="PPR"/>
    <property type="match status" value="4"/>
</dbReference>
<dbReference type="NCBIfam" id="TIGR00756">
    <property type="entry name" value="PPR"/>
    <property type="match status" value="4"/>
</dbReference>
<dbReference type="FunFam" id="1.25.40.10:FF:000196">
    <property type="entry name" value="Pentatricopeptide repeat-containing protein At4g14850"/>
    <property type="match status" value="1"/>
</dbReference>
<reference evidence="4 5" key="1">
    <citation type="journal article" date="2018" name="Mol. Plant">
        <title>The genome of Artemisia annua provides insight into the evolution of Asteraceae family and artemisinin biosynthesis.</title>
        <authorList>
            <person name="Shen Q."/>
            <person name="Zhang L."/>
            <person name="Liao Z."/>
            <person name="Wang S."/>
            <person name="Yan T."/>
            <person name="Shi P."/>
            <person name="Liu M."/>
            <person name="Fu X."/>
            <person name="Pan Q."/>
            <person name="Wang Y."/>
            <person name="Lv Z."/>
            <person name="Lu X."/>
            <person name="Zhang F."/>
            <person name="Jiang W."/>
            <person name="Ma Y."/>
            <person name="Chen M."/>
            <person name="Hao X."/>
            <person name="Li L."/>
            <person name="Tang Y."/>
            <person name="Lv G."/>
            <person name="Zhou Y."/>
            <person name="Sun X."/>
            <person name="Brodelius P.E."/>
            <person name="Rose J.K.C."/>
            <person name="Tang K."/>
        </authorList>
    </citation>
    <scope>NUCLEOTIDE SEQUENCE [LARGE SCALE GENOMIC DNA]</scope>
    <source>
        <strain evidence="5">cv. Huhao1</strain>
        <tissue evidence="4">Leaf</tissue>
    </source>
</reference>
<dbReference type="Pfam" id="PF20431">
    <property type="entry name" value="E_motif"/>
    <property type="match status" value="1"/>
</dbReference>
<keyword evidence="5" id="KW-1185">Reference proteome</keyword>
<dbReference type="Gene3D" id="1.25.40.10">
    <property type="entry name" value="Tetratricopeptide repeat domain"/>
    <property type="match status" value="3"/>
</dbReference>
<dbReference type="InterPro" id="IPR046960">
    <property type="entry name" value="PPR_At4g14850-like_plant"/>
</dbReference>
<dbReference type="Pfam" id="PF13041">
    <property type="entry name" value="PPR_2"/>
    <property type="match status" value="1"/>
</dbReference>
<proteinExistence type="inferred from homology"/>
<feature type="repeat" description="PPR" evidence="3">
    <location>
        <begin position="148"/>
        <end position="182"/>
    </location>
</feature>
<dbReference type="GO" id="GO:0009451">
    <property type="term" value="P:RNA modification"/>
    <property type="evidence" value="ECO:0007669"/>
    <property type="project" value="InterPro"/>
</dbReference>
<comment type="similarity">
    <text evidence="2">Belongs to the PPR family. PCMP-E subfamily.</text>
</comment>
<dbReference type="FunFam" id="1.25.40.10:FF:000090">
    <property type="entry name" value="Pentatricopeptide repeat-containing protein, chloroplastic"/>
    <property type="match status" value="1"/>
</dbReference>
<organism evidence="4 5">
    <name type="scientific">Artemisia annua</name>
    <name type="common">Sweet wormwood</name>
    <dbReference type="NCBI Taxonomy" id="35608"/>
    <lineage>
        <taxon>Eukaryota</taxon>
        <taxon>Viridiplantae</taxon>
        <taxon>Streptophyta</taxon>
        <taxon>Embryophyta</taxon>
        <taxon>Tracheophyta</taxon>
        <taxon>Spermatophyta</taxon>
        <taxon>Magnoliopsida</taxon>
        <taxon>eudicotyledons</taxon>
        <taxon>Gunneridae</taxon>
        <taxon>Pentapetalae</taxon>
        <taxon>asterids</taxon>
        <taxon>campanulids</taxon>
        <taxon>Asterales</taxon>
        <taxon>Asteraceae</taxon>
        <taxon>Asteroideae</taxon>
        <taxon>Anthemideae</taxon>
        <taxon>Artemisiinae</taxon>
        <taxon>Artemisia</taxon>
    </lineage>
</organism>
<sequence length="465" mass="51675">MHAKIITGGYSQNVFIGSKLISMYSDLGQFHMKDARKVFDNMSQRDLFIWNMMVQAYANAGLGNEALGMFKEMCREGLGVDKFTFTFVLKACGVGSENVMMGRAVHGRVVKCGFCFHVFVGNALVAFYGKCRLVGDCRRVFDEICDKDVVSWNTVISGCVNNGCVIEAIELFHGLLRDECFSTPDHATLVSILPACAQAAEIRLGFWIHCYIIKKGLEDDAMLGSGLIAMYGNCGHLEYSRQIFDQISERNIMVWTTMMRGYGMHGKPQEALDLFSCFLKNGLHPDGIVFLCLLSTCSHAGLVTKGREIFKQMEDYGVEKSHEHYACMVDLYGRAGLLTEAVEFIESMPILPTKDVYGALLGACRLHNNVELAETVAQKLFVLDPDSGGRYVTMAKIYGDGGRLKDAAAVRKVMVKKNIKKLFGYSSIKVDSVFHTFGVEDDTNSRTVEIFDTLAGLDKVMMEKV</sequence>
<keyword evidence="1" id="KW-0677">Repeat</keyword>
<dbReference type="AlphaFoldDB" id="A0A2U1LKN7"/>
<accession>A0A2U1LKN7</accession>
<dbReference type="InterPro" id="IPR002885">
    <property type="entry name" value="PPR_rpt"/>
</dbReference>
<evidence type="ECO:0000256" key="3">
    <source>
        <dbReference type="PROSITE-ProRule" id="PRU00708"/>
    </source>
</evidence>
<dbReference type="FunFam" id="1.25.40.10:FF:000285">
    <property type="entry name" value="Pentatricopeptide repeat-containing protein, chloroplastic"/>
    <property type="match status" value="1"/>
</dbReference>
<feature type="repeat" description="PPR" evidence="3">
    <location>
        <begin position="46"/>
        <end position="80"/>
    </location>
</feature>
<dbReference type="InterPro" id="IPR046848">
    <property type="entry name" value="E_motif"/>
</dbReference>
<evidence type="ECO:0000256" key="1">
    <source>
        <dbReference type="ARBA" id="ARBA00022737"/>
    </source>
</evidence>
<dbReference type="OrthoDB" id="1862136at2759"/>
<evidence type="ECO:0000256" key="2">
    <source>
        <dbReference type="ARBA" id="ARBA00061659"/>
    </source>
</evidence>
<evidence type="ECO:0000313" key="5">
    <source>
        <dbReference type="Proteomes" id="UP000245207"/>
    </source>
</evidence>
<dbReference type="EMBL" id="PKPP01008869">
    <property type="protein sequence ID" value="PWA49564.1"/>
    <property type="molecule type" value="Genomic_DNA"/>
</dbReference>
<dbReference type="GO" id="GO:0003723">
    <property type="term" value="F:RNA binding"/>
    <property type="evidence" value="ECO:0007669"/>
    <property type="project" value="InterPro"/>
</dbReference>
<dbReference type="PANTHER" id="PTHR47926">
    <property type="entry name" value="PENTATRICOPEPTIDE REPEAT-CONTAINING PROTEIN"/>
    <property type="match status" value="1"/>
</dbReference>